<evidence type="ECO:0000313" key="3">
    <source>
        <dbReference type="EMBL" id="SOD62245.1"/>
    </source>
</evidence>
<dbReference type="Proteomes" id="UP000219072">
    <property type="component" value="Unassembled WGS sequence"/>
</dbReference>
<keyword evidence="2" id="KW-0732">Signal</keyword>
<dbReference type="RefSeq" id="WP_245880486.1">
    <property type="nucleotide sequence ID" value="NZ_OCNE01000005.1"/>
</dbReference>
<dbReference type="AlphaFoldDB" id="A0A286DU99"/>
<evidence type="ECO:0000256" key="1">
    <source>
        <dbReference type="SAM" id="MobiDB-lite"/>
    </source>
</evidence>
<proteinExistence type="predicted"/>
<evidence type="ECO:0000256" key="2">
    <source>
        <dbReference type="SAM" id="SignalP"/>
    </source>
</evidence>
<feature type="region of interest" description="Disordered" evidence="1">
    <location>
        <begin position="24"/>
        <end position="87"/>
    </location>
</feature>
<gene>
    <name evidence="3" type="ORF">SAMN06297387_10560</name>
</gene>
<feature type="compositionally biased region" description="Gly residues" evidence="1">
    <location>
        <begin position="34"/>
        <end position="44"/>
    </location>
</feature>
<reference evidence="3 4" key="1">
    <citation type="submission" date="2017-09" db="EMBL/GenBank/DDBJ databases">
        <authorList>
            <person name="Ehlers B."/>
            <person name="Leendertz F.H."/>
        </authorList>
    </citation>
    <scope>NUCLEOTIDE SEQUENCE [LARGE SCALE GENOMIC DNA]</scope>
    <source>
        <strain evidence="3 4">CGMCC 4.7095</strain>
    </source>
</reference>
<feature type="signal peptide" evidence="2">
    <location>
        <begin position="1"/>
        <end position="22"/>
    </location>
</feature>
<dbReference type="PROSITE" id="PS51257">
    <property type="entry name" value="PROKAR_LIPOPROTEIN"/>
    <property type="match status" value="1"/>
</dbReference>
<name>A0A286DU99_9ACTN</name>
<keyword evidence="4" id="KW-1185">Reference proteome</keyword>
<sequence length="186" mass="17457">MRMRSSFPAAVVVAVVACAALASCSSDSDSDPEGGSGSGSGGAGAESSASETDEDGAGAPEEETGDGDGEGDGEEAAPPPSGPCAEGSCEVEVVVGDVLEVPESYGLGPIEVTGIAGDTVDMVAPVTGSGFSLAGCSGGGGVTSHGGGGVGMSCDVGTAATVNDAMGLEVVEITGDGAVLRIEPAG</sequence>
<protein>
    <submittedName>
        <fullName evidence="3">Uncharacterized protein</fullName>
    </submittedName>
</protein>
<feature type="chain" id="PRO_5039625584" evidence="2">
    <location>
        <begin position="23"/>
        <end position="186"/>
    </location>
</feature>
<dbReference type="EMBL" id="OCNE01000005">
    <property type="protein sequence ID" value="SOD62245.1"/>
    <property type="molecule type" value="Genomic_DNA"/>
</dbReference>
<accession>A0A286DU99</accession>
<evidence type="ECO:0000313" key="4">
    <source>
        <dbReference type="Proteomes" id="UP000219072"/>
    </source>
</evidence>
<organism evidence="3 4">
    <name type="scientific">Streptomyces zhaozhouensis</name>
    <dbReference type="NCBI Taxonomy" id="1300267"/>
    <lineage>
        <taxon>Bacteria</taxon>
        <taxon>Bacillati</taxon>
        <taxon>Actinomycetota</taxon>
        <taxon>Actinomycetes</taxon>
        <taxon>Kitasatosporales</taxon>
        <taxon>Streptomycetaceae</taxon>
        <taxon>Streptomyces</taxon>
    </lineage>
</organism>
<feature type="compositionally biased region" description="Acidic residues" evidence="1">
    <location>
        <begin position="51"/>
        <end position="75"/>
    </location>
</feature>